<comment type="caution">
    <text evidence="1">The sequence shown here is derived from an EMBL/GenBank/DDBJ whole genome shotgun (WGS) entry which is preliminary data.</text>
</comment>
<reference evidence="1" key="1">
    <citation type="submission" date="2021-01" db="EMBL/GenBank/DDBJ databases">
        <authorList>
            <person name="Lovell J.T."/>
            <person name="Bentley N."/>
            <person name="Bhattarai G."/>
            <person name="Jenkins J.W."/>
            <person name="Sreedasyam A."/>
            <person name="Alarcon Y."/>
            <person name="Bock C."/>
            <person name="Boston L."/>
            <person name="Carlson J."/>
            <person name="Cervantes K."/>
            <person name="Clermont K."/>
            <person name="Krom N."/>
            <person name="Kubenka K."/>
            <person name="Mamidi S."/>
            <person name="Mattison C."/>
            <person name="Monteros M."/>
            <person name="Pisani C."/>
            <person name="Plott C."/>
            <person name="Rajasekar S."/>
            <person name="Rhein H.S."/>
            <person name="Rohla C."/>
            <person name="Song M."/>
            <person name="Hilaire R.S."/>
            <person name="Shu S."/>
            <person name="Wells L."/>
            <person name="Wang X."/>
            <person name="Webber J."/>
            <person name="Heerema R.J."/>
            <person name="Klein P."/>
            <person name="Conner P."/>
            <person name="Grauke L."/>
            <person name="Grimwood J."/>
            <person name="Schmutz J."/>
            <person name="Randall J.J."/>
        </authorList>
    </citation>
    <scope>NUCLEOTIDE SEQUENCE</scope>
    <source>
        <tissue evidence="1">Leaf</tissue>
    </source>
</reference>
<sequence length="119" mass="13404">MLTFVYGPTLWKLKLKFWHTLSAIGNCFNGPWLCLGDFNSLLQASDKLGGKPIDPSYSKGLGHFMRKQGLIDLGFQGNPYTWVNGRSGNALIKERLDRGICNSAWRLFFPKASIINLPR</sequence>
<accession>A0A922D3H0</accession>
<dbReference type="PANTHER" id="PTHR33710:SF77">
    <property type="entry name" value="DNASE I-LIKE SUPERFAMILY PROTEIN"/>
    <property type="match status" value="1"/>
</dbReference>
<dbReference type="Proteomes" id="UP000811246">
    <property type="component" value="Unassembled WGS sequence"/>
</dbReference>
<name>A0A922D3H0_CARIL</name>
<evidence type="ECO:0000313" key="2">
    <source>
        <dbReference type="Proteomes" id="UP000811246"/>
    </source>
</evidence>
<dbReference type="PANTHER" id="PTHR33710">
    <property type="entry name" value="BNAC02G09200D PROTEIN"/>
    <property type="match status" value="1"/>
</dbReference>
<protein>
    <recommendedName>
        <fullName evidence="3">Endonuclease/exonuclease/phosphatase domain-containing protein</fullName>
    </recommendedName>
</protein>
<dbReference type="AlphaFoldDB" id="A0A922D3H0"/>
<proteinExistence type="predicted"/>
<evidence type="ECO:0000313" key="1">
    <source>
        <dbReference type="EMBL" id="KAG6621661.1"/>
    </source>
</evidence>
<evidence type="ECO:0008006" key="3">
    <source>
        <dbReference type="Google" id="ProtNLM"/>
    </source>
</evidence>
<organism evidence="1 2">
    <name type="scientific">Carya illinoinensis</name>
    <name type="common">Pecan</name>
    <dbReference type="NCBI Taxonomy" id="32201"/>
    <lineage>
        <taxon>Eukaryota</taxon>
        <taxon>Viridiplantae</taxon>
        <taxon>Streptophyta</taxon>
        <taxon>Embryophyta</taxon>
        <taxon>Tracheophyta</taxon>
        <taxon>Spermatophyta</taxon>
        <taxon>Magnoliopsida</taxon>
        <taxon>eudicotyledons</taxon>
        <taxon>Gunneridae</taxon>
        <taxon>Pentapetalae</taxon>
        <taxon>rosids</taxon>
        <taxon>fabids</taxon>
        <taxon>Fagales</taxon>
        <taxon>Juglandaceae</taxon>
        <taxon>Carya</taxon>
    </lineage>
</organism>
<dbReference type="EMBL" id="MU228851">
    <property type="protein sequence ID" value="KAG6621661.1"/>
    <property type="molecule type" value="Genomic_DNA"/>
</dbReference>
<gene>
    <name evidence="1" type="ORF">I3842_Q007700</name>
</gene>